<accession>A0A3R7N0Q0</accession>
<dbReference type="OrthoDB" id="264458at2759"/>
<comment type="caution">
    <text evidence="2">The sequence shown here is derived from an EMBL/GenBank/DDBJ whole genome shotgun (WGS) entry which is preliminary data.</text>
</comment>
<feature type="region of interest" description="Disordered" evidence="1">
    <location>
        <begin position="1062"/>
        <end position="1081"/>
    </location>
</feature>
<organism evidence="2 3">
    <name type="scientific">Trypanosoma conorhini</name>
    <dbReference type="NCBI Taxonomy" id="83891"/>
    <lineage>
        <taxon>Eukaryota</taxon>
        <taxon>Discoba</taxon>
        <taxon>Euglenozoa</taxon>
        <taxon>Kinetoplastea</taxon>
        <taxon>Metakinetoplastina</taxon>
        <taxon>Trypanosomatida</taxon>
        <taxon>Trypanosomatidae</taxon>
        <taxon>Trypanosoma</taxon>
    </lineage>
</organism>
<sequence length="1175" mass="123246">MGLAPLRRLLDAEDGEDAPLWFISAPADLQPRNTATANGTPPSAPPPGFPPPVHCQLRLVPLIKRYFPSCDSVLFQQLLEARGRQHLRYHFHSTQHLPPVAYLDPTMQYFDLELGTREVRGPQEAGGHEEPTPARSGPFVAPDTLYKLLVETTEGNLFEDDSAFNAALLAGLEGGRGSAPNGAAGAGVGNDGHSDSGCEETAQRQARRVRPVPCAILQLRYHTSATEVPGKRFLSFGLAKALWEAAAAPRKEDAKASVVVDAEGKSWLAWDVNGVKLSARVCGFYGCWTVDELVGHAQGGGVVAPPSPLPPASVGPFGIRGDSLVVSGCVERDVGERELPHAWMAACRAFASTMMTLAPCFQSGEGPPAQYHGDGFGERLPSSPHSLLRQLDLAFVLQLSDIPQLQLCRQVHLFMDALEELAQEPPTVANLHLLQRRRNCQTVQEKLLGPVAPQSTGCDFALPAPNVSVATGHRVCAPPPPPPPPTLLVGGAYPGPASVAEPRTAANGCRPSPRGTPPEKGVCSYFSDGAVVLRLSNAKVVEALQRLWYVPLSDTTEALMVSLTSRVPPPLVYRGELRPPNPHPRRGPAVPGVVARSEPEASAGLLLPCGLASAHDVFSVGREFDGAPFSMLVSPAGNQAPARDGGCAGPPDQSGGGRTPKNGPPAPALKVPDAAVAFGDLIRCDPVAGLWCVDSALRAEDVALSWMRRVTGKAREAKDLDARWLHYPAPAKPDAAGSGGAAWENAPDAGGGFVRLGRFRPWQIKQDGYTHFHCIAVRGSGAGDAASAALPGRQPGGSKKSRASPATRPTPKATAASQKAASGAVANNPAEAASRPGPGNQFADGDRLPPATPFAPNVPVETNRAAGMAGGPAFSATCGHGCGDGGKAPSLADASVVDGVRPPVMEQALNSYATSVSASPNAFQEQSQSRVNRPCMYWGQGNCSPCVESAGWDREDSAPSSRISMHSHNESLPAPKVGYFPGNATAAFAQATPRRPLAPLCGKPPLFTNLSTSSFTTSRASPNSQLSPVTANPGPASFSVARAPVMDSACAPSDDGRVFLGGPEGSMPLGAGGRSRYRGGARAVVSPPPPEYVQWVAGAGPANAEARTARRVATRESSASQSQGDEEDGGEPLRQYAQQTPSWRSSQSPLSSHPSSVRVYKEDKQCYHWNPYGPV</sequence>
<feature type="region of interest" description="Disordered" evidence="1">
    <location>
        <begin position="1106"/>
        <end position="1163"/>
    </location>
</feature>
<dbReference type="PANTHER" id="PTHR35614">
    <property type="match status" value="1"/>
</dbReference>
<feature type="region of interest" description="Disordered" evidence="1">
    <location>
        <begin position="783"/>
        <end position="863"/>
    </location>
</feature>
<dbReference type="AlphaFoldDB" id="A0A3R7N0Q0"/>
<evidence type="ECO:0000313" key="3">
    <source>
        <dbReference type="Proteomes" id="UP000284403"/>
    </source>
</evidence>
<reference evidence="2 3" key="1">
    <citation type="journal article" date="2018" name="BMC Genomics">
        <title>Genomic comparison of Trypanosoma conorhini and Trypanosoma rangeli to Trypanosoma cruzi strains of high and low virulence.</title>
        <authorList>
            <person name="Bradwell K.R."/>
            <person name="Koparde V.N."/>
            <person name="Matveyev A.V."/>
            <person name="Serrano M.G."/>
            <person name="Alves J.M."/>
            <person name="Parikh H."/>
            <person name="Huang B."/>
            <person name="Lee V."/>
            <person name="Espinosa-Alvarez O."/>
            <person name="Ortiz P.A."/>
            <person name="Costa-Martins A.G."/>
            <person name="Teixeira M.M."/>
            <person name="Buck G.A."/>
        </authorList>
    </citation>
    <scope>NUCLEOTIDE SEQUENCE [LARGE SCALE GENOMIC DNA]</scope>
    <source>
        <strain evidence="2 3">025E</strain>
    </source>
</reference>
<name>A0A3R7N0Q0_9TRYP</name>
<dbReference type="GeneID" id="40316401"/>
<feature type="region of interest" description="Disordered" evidence="1">
    <location>
        <begin position="31"/>
        <end position="50"/>
    </location>
</feature>
<proteinExistence type="predicted"/>
<dbReference type="RefSeq" id="XP_029230171.1">
    <property type="nucleotide sequence ID" value="XM_029369713.1"/>
</dbReference>
<feature type="region of interest" description="Disordered" evidence="1">
    <location>
        <begin position="635"/>
        <end position="668"/>
    </location>
</feature>
<protein>
    <submittedName>
        <fullName evidence="2">Uncharacterized protein</fullName>
    </submittedName>
</protein>
<dbReference type="Proteomes" id="UP000284403">
    <property type="component" value="Unassembled WGS sequence"/>
</dbReference>
<evidence type="ECO:0000313" key="2">
    <source>
        <dbReference type="EMBL" id="RNF23498.1"/>
    </source>
</evidence>
<evidence type="ECO:0000256" key="1">
    <source>
        <dbReference type="SAM" id="MobiDB-lite"/>
    </source>
</evidence>
<feature type="compositionally biased region" description="Low complexity" evidence="1">
    <location>
        <begin position="803"/>
        <end position="826"/>
    </location>
</feature>
<keyword evidence="3" id="KW-1185">Reference proteome</keyword>
<dbReference type="PANTHER" id="PTHR35614:SF7">
    <property type="match status" value="1"/>
</dbReference>
<dbReference type="EMBL" id="MKKU01000116">
    <property type="protein sequence ID" value="RNF23498.1"/>
    <property type="molecule type" value="Genomic_DNA"/>
</dbReference>
<gene>
    <name evidence="2" type="ORF">Tco025E_02790</name>
</gene>
<feature type="compositionally biased region" description="Low complexity" evidence="1">
    <location>
        <begin position="1141"/>
        <end position="1156"/>
    </location>
</feature>